<keyword evidence="3" id="KW-1185">Reference proteome</keyword>
<gene>
    <name evidence="2" type="ORF">GCM10010917_30180</name>
</gene>
<evidence type="ECO:0000313" key="3">
    <source>
        <dbReference type="Proteomes" id="UP000609323"/>
    </source>
</evidence>
<reference evidence="3" key="1">
    <citation type="journal article" date="2019" name="Int. J. Syst. Evol. Microbiol.">
        <title>The Global Catalogue of Microorganisms (GCM) 10K type strain sequencing project: providing services to taxonomists for standard genome sequencing and annotation.</title>
        <authorList>
            <consortium name="The Broad Institute Genomics Platform"/>
            <consortium name="The Broad Institute Genome Sequencing Center for Infectious Disease"/>
            <person name="Wu L."/>
            <person name="Ma J."/>
        </authorList>
    </citation>
    <scope>NUCLEOTIDE SEQUENCE [LARGE SCALE GENOMIC DNA]</scope>
    <source>
        <strain evidence="3">CGMCC 1.15044</strain>
    </source>
</reference>
<accession>A0ABQ1GFH8</accession>
<dbReference type="InterPro" id="IPR001387">
    <property type="entry name" value="Cro/C1-type_HTH"/>
</dbReference>
<feature type="domain" description="HTH cro/C1-type" evidence="1">
    <location>
        <begin position="10"/>
        <end position="64"/>
    </location>
</feature>
<dbReference type="CDD" id="cd00093">
    <property type="entry name" value="HTH_XRE"/>
    <property type="match status" value="1"/>
</dbReference>
<organism evidence="2 3">
    <name type="scientific">Paenibacillus physcomitrellae</name>
    <dbReference type="NCBI Taxonomy" id="1619311"/>
    <lineage>
        <taxon>Bacteria</taxon>
        <taxon>Bacillati</taxon>
        <taxon>Bacillota</taxon>
        <taxon>Bacilli</taxon>
        <taxon>Bacillales</taxon>
        <taxon>Paenibacillaceae</taxon>
        <taxon>Paenibacillus</taxon>
    </lineage>
</organism>
<dbReference type="Proteomes" id="UP000609323">
    <property type="component" value="Unassembled WGS sequence"/>
</dbReference>
<dbReference type="SUPFAM" id="SSF47413">
    <property type="entry name" value="lambda repressor-like DNA-binding domains"/>
    <property type="match status" value="1"/>
</dbReference>
<comment type="caution">
    <text evidence="2">The sequence shown here is derived from an EMBL/GenBank/DDBJ whole genome shotgun (WGS) entry which is preliminary data.</text>
</comment>
<protein>
    <recommendedName>
        <fullName evidence="1">HTH cro/C1-type domain-containing protein</fullName>
    </recommendedName>
</protein>
<dbReference type="PROSITE" id="PS50943">
    <property type="entry name" value="HTH_CROC1"/>
    <property type="match status" value="1"/>
</dbReference>
<dbReference type="SMART" id="SM00530">
    <property type="entry name" value="HTH_XRE"/>
    <property type="match status" value="1"/>
</dbReference>
<dbReference type="RefSeq" id="WP_094094499.1">
    <property type="nucleotide sequence ID" value="NZ_BMHF01000010.1"/>
</dbReference>
<evidence type="ECO:0000313" key="2">
    <source>
        <dbReference type="EMBL" id="GGA42797.1"/>
    </source>
</evidence>
<proteinExistence type="predicted"/>
<evidence type="ECO:0000259" key="1">
    <source>
        <dbReference type="PROSITE" id="PS50943"/>
    </source>
</evidence>
<name>A0ABQ1GFH8_9BACL</name>
<dbReference type="EMBL" id="BMHF01000010">
    <property type="protein sequence ID" value="GGA42797.1"/>
    <property type="molecule type" value="Genomic_DNA"/>
</dbReference>
<dbReference type="InterPro" id="IPR010982">
    <property type="entry name" value="Lambda_DNA-bd_dom_sf"/>
</dbReference>
<sequence length="503" mass="57439">MADRTIQAAIEHYLKTQQLSITQFAERSGLNSGTLSNILNGHRFLSVGQMDRITEAMGLPEGYFYDQYAKACIESAPNWRRYSPFLRRSAELGKTEGMVSIVRRMLENPSYGPLLFELAEHFLDEGKLEAAGILYQNVAESEKYQHSERLALCEYRLFQIVRQDLEAKDEILRAATRFEGYLERLDEADQAEALLDLADTYVHLRKWERVEQLAEELERKMQAEQVLWNKEGKALPQGPAKSMGQEDEAAFRPLLSFTLHSYRLRVVVYERRGEYEKALYYLSLCTDSSRRYAAEESMVDEGSAAVGKPASMKPFEDWVQAERLACRMLAGETEVLHAYADWILDREDAGRLEAVFRMVKAANTYGYDLDDILKRCQPIINGLALPIGQEPSCSKVDWPQKDSAKGSVLSANRFAQEWGVHFFIELAMYNLKKQRFPSAVAHLLQSLAWGVATGNHAGIIRCVALFEKYREHAGAEDITLFRELIERLYQQTENKRRTPADGA</sequence>
<dbReference type="Gene3D" id="1.10.260.40">
    <property type="entry name" value="lambda repressor-like DNA-binding domains"/>
    <property type="match status" value="1"/>
</dbReference>